<proteinExistence type="predicted"/>
<name>A0ABU8M875_9PSEU</name>
<dbReference type="Proteomes" id="UP001369736">
    <property type="component" value="Unassembled WGS sequence"/>
</dbReference>
<sequence length="81" mass="9228">MYTLDTRGPVQDQIRALPPDAVPEFDRLREALESAPWDGDPYLADKPDSPMRTRPFGTSGLATYLILEDQRRVDLLLVQWA</sequence>
<gene>
    <name evidence="1" type="ORF">WCD58_16825</name>
</gene>
<accession>A0ABU8M875</accession>
<comment type="caution">
    <text evidence="1">The sequence shown here is derived from an EMBL/GenBank/DDBJ whole genome shotgun (WGS) entry which is preliminary data.</text>
</comment>
<reference evidence="1 2" key="1">
    <citation type="submission" date="2024-03" db="EMBL/GenBank/DDBJ databases">
        <title>Actinomycetospora sp. OC33-EN07, a novel actinomycete isolated from wild orchid (Aerides multiflora).</title>
        <authorList>
            <person name="Suriyachadkun C."/>
        </authorList>
    </citation>
    <scope>NUCLEOTIDE SEQUENCE [LARGE SCALE GENOMIC DNA]</scope>
    <source>
        <strain evidence="1 2">OC33-EN07</strain>
    </source>
</reference>
<keyword evidence="2" id="KW-1185">Reference proteome</keyword>
<protein>
    <submittedName>
        <fullName evidence="1">Uncharacterized protein</fullName>
    </submittedName>
</protein>
<dbReference type="RefSeq" id="WP_337704206.1">
    <property type="nucleotide sequence ID" value="NZ_JBBEGM010000006.1"/>
</dbReference>
<evidence type="ECO:0000313" key="1">
    <source>
        <dbReference type="EMBL" id="MEJ2862837.1"/>
    </source>
</evidence>
<evidence type="ECO:0000313" key="2">
    <source>
        <dbReference type="Proteomes" id="UP001369736"/>
    </source>
</evidence>
<organism evidence="1 2">
    <name type="scientific">Actinomycetospora flava</name>
    <dbReference type="NCBI Taxonomy" id="3129232"/>
    <lineage>
        <taxon>Bacteria</taxon>
        <taxon>Bacillati</taxon>
        <taxon>Actinomycetota</taxon>
        <taxon>Actinomycetes</taxon>
        <taxon>Pseudonocardiales</taxon>
        <taxon>Pseudonocardiaceae</taxon>
        <taxon>Actinomycetospora</taxon>
    </lineage>
</organism>
<dbReference type="EMBL" id="JBBEGM010000006">
    <property type="protein sequence ID" value="MEJ2862837.1"/>
    <property type="molecule type" value="Genomic_DNA"/>
</dbReference>